<reference evidence="1 2" key="1">
    <citation type="submission" date="2021-03" db="EMBL/GenBank/DDBJ databases">
        <title>Antimicrobial resistance genes in bacteria isolated from Japanese honey, and their potential for conferring macrolide and lincosamide resistance in the American foulbrood pathogen Paenibacillus larvae.</title>
        <authorList>
            <person name="Okamoto M."/>
            <person name="Kumagai M."/>
            <person name="Kanamori H."/>
            <person name="Takamatsu D."/>
        </authorList>
    </citation>
    <scope>NUCLEOTIDE SEQUENCE [LARGE SCALE GENOMIC DNA]</scope>
    <source>
        <strain evidence="1 2">J34TS1</strain>
    </source>
</reference>
<organism evidence="1 2">
    <name type="scientific">Paenibacillus azoreducens</name>
    <dbReference type="NCBI Taxonomy" id="116718"/>
    <lineage>
        <taxon>Bacteria</taxon>
        <taxon>Bacillati</taxon>
        <taxon>Bacillota</taxon>
        <taxon>Bacilli</taxon>
        <taxon>Bacillales</taxon>
        <taxon>Paenibacillaceae</taxon>
        <taxon>Paenibacillus</taxon>
    </lineage>
</organism>
<sequence length="413" mass="47496">MTKTRALLVPAYMEQFTCIGSECEDTCCAGWQVEIDRATYKKYNKVHSDLKPSLDKYVKRNRTSKGDRDYARIEMVSGSSCPMLNEEKLCNIQLKLGEAYLSNTCSTYPRVTNVVNGVYEKSATMSCPEAARLALLNPNAIEFNESEESVEVRNAISRRINTVSDEQHEPIAQYFWELRIFSIQVLQNRSYTLAERLIILGLFYQKVENYIASSQIAQIPDLIASYTGLIQGNGVSDIINEIPSLSIIQMELLKGLVDERVIKGVRSQRYFDCFGEFLSGIQYTKESSVEEISSRYQAAYQNYYLPFMENHEYVLENYLVNYVYVHLFPLGSGKDVFEEYIMMIIHYAMIKMHLIGVAGYHKEQFGLDHVIKLIQSLSKTIDHNLSYLREVRELLHKNGFNTMAYMAILIKNN</sequence>
<evidence type="ECO:0000313" key="1">
    <source>
        <dbReference type="EMBL" id="GIO48905.1"/>
    </source>
</evidence>
<proteinExistence type="predicted"/>
<keyword evidence="2" id="KW-1185">Reference proteome</keyword>
<keyword evidence="1" id="KW-0282">Flagellum</keyword>
<keyword evidence="1" id="KW-0966">Cell projection</keyword>
<dbReference type="RefSeq" id="WP_212979507.1">
    <property type="nucleotide sequence ID" value="NZ_AP025343.1"/>
</dbReference>
<dbReference type="NCBIfam" id="NF038110">
    <property type="entry name" value="Lys_methyl_FliB"/>
    <property type="match status" value="1"/>
</dbReference>
<name>A0A919YGR1_9BACL</name>
<dbReference type="EMBL" id="BORT01000017">
    <property type="protein sequence ID" value="GIO48905.1"/>
    <property type="molecule type" value="Genomic_DNA"/>
</dbReference>
<protein>
    <submittedName>
        <fullName evidence="1">Flagellar biosynthesis protein</fullName>
    </submittedName>
</protein>
<dbReference type="AlphaFoldDB" id="A0A919YGR1"/>
<evidence type="ECO:0000313" key="2">
    <source>
        <dbReference type="Proteomes" id="UP000682811"/>
    </source>
</evidence>
<keyword evidence="1" id="KW-0969">Cilium</keyword>
<dbReference type="Proteomes" id="UP000682811">
    <property type="component" value="Unassembled WGS sequence"/>
</dbReference>
<accession>A0A919YGR1</accession>
<gene>
    <name evidence="1" type="primary">fliUV</name>
    <name evidence="1" type="ORF">J34TS1_36700</name>
</gene>
<comment type="caution">
    <text evidence="1">The sequence shown here is derived from an EMBL/GenBank/DDBJ whole genome shotgun (WGS) entry which is preliminary data.</text>
</comment>